<dbReference type="Proteomes" id="UP000054928">
    <property type="component" value="Unassembled WGS sequence"/>
</dbReference>
<dbReference type="GeneID" id="59052868"/>
<protein>
    <submittedName>
        <fullName evidence="1">Uncharacterized protein</fullName>
    </submittedName>
</protein>
<name>A0A0P1A709_PLAHL</name>
<proteinExistence type="predicted"/>
<dbReference type="AlphaFoldDB" id="A0A0P1A709"/>
<reference evidence="2" key="1">
    <citation type="submission" date="2014-09" db="EMBL/GenBank/DDBJ databases">
        <authorList>
            <person name="Sharma Rahul"/>
            <person name="Thines Marco"/>
        </authorList>
    </citation>
    <scope>NUCLEOTIDE SEQUENCE [LARGE SCALE GENOMIC DNA]</scope>
</reference>
<evidence type="ECO:0000313" key="2">
    <source>
        <dbReference type="Proteomes" id="UP000054928"/>
    </source>
</evidence>
<keyword evidence="2" id="KW-1185">Reference proteome</keyword>
<dbReference type="RefSeq" id="XP_036262990.1">
    <property type="nucleotide sequence ID" value="XM_036407108.1"/>
</dbReference>
<organism evidence="1 2">
    <name type="scientific">Plasmopara halstedii</name>
    <name type="common">Downy mildew of sunflower</name>
    <dbReference type="NCBI Taxonomy" id="4781"/>
    <lineage>
        <taxon>Eukaryota</taxon>
        <taxon>Sar</taxon>
        <taxon>Stramenopiles</taxon>
        <taxon>Oomycota</taxon>
        <taxon>Peronosporomycetes</taxon>
        <taxon>Peronosporales</taxon>
        <taxon>Peronosporaceae</taxon>
        <taxon>Plasmopara</taxon>
    </lineage>
</organism>
<accession>A0A0P1A709</accession>
<evidence type="ECO:0000313" key="1">
    <source>
        <dbReference type="EMBL" id="CEG36183.1"/>
    </source>
</evidence>
<dbReference type="EMBL" id="CCYD01000112">
    <property type="protein sequence ID" value="CEG36183.1"/>
    <property type="molecule type" value="Genomic_DNA"/>
</dbReference>
<sequence length="64" mass="7224">MLSGQTVIDNMIRERISDPQSGTAAEWSHSPPLQMDAVMCHTYLWICHPKSNKCLRQARSILLG</sequence>